<evidence type="ECO:0000313" key="2">
    <source>
        <dbReference type="EMBL" id="ERG92803.1"/>
    </source>
</evidence>
<reference evidence="2 3" key="1">
    <citation type="journal article" date="2013" name="PLoS ONE">
        <title>Assembly-driven community genomics of a hypersaline microbial ecosystem.</title>
        <authorList>
            <person name="Podell S."/>
            <person name="Ugalde J.A."/>
            <person name="Narasingarao P."/>
            <person name="Banfield J.F."/>
            <person name="Heidelberg K.B."/>
            <person name="Allen E.E."/>
        </authorList>
    </citation>
    <scope>NUCLEOTIDE SEQUENCE [LARGE SCALE GENOMIC DNA]</scope>
    <source>
        <strain evidence="3">J07HQW1</strain>
    </source>
</reference>
<dbReference type="Proteomes" id="UP000030649">
    <property type="component" value="Unassembled WGS sequence"/>
</dbReference>
<feature type="region of interest" description="Disordered" evidence="1">
    <location>
        <begin position="65"/>
        <end position="95"/>
    </location>
</feature>
<dbReference type="EMBL" id="KE356560">
    <property type="protein sequence ID" value="ERG92803.1"/>
    <property type="molecule type" value="Genomic_DNA"/>
</dbReference>
<dbReference type="AlphaFoldDB" id="U1N8F1"/>
<protein>
    <submittedName>
        <fullName evidence="2">Uncharacterized protein</fullName>
    </submittedName>
</protein>
<sequence length="95" mass="10212">MRPNNDQTKTGTPGSSISKNTPGRQSTSPVTEAFDYRYVFGCPSSNDTDSSVSCLNNPTVGVNQSDINTYQTQGNKPQLTGRRRNSILVSPGSNI</sequence>
<dbReference type="STRING" id="1238424.J07HQW1_02851"/>
<gene>
    <name evidence="2" type="ORF">J07HQW1_02851</name>
</gene>
<proteinExistence type="predicted"/>
<dbReference type="HOGENOM" id="CLU_2366153_0_0_2"/>
<name>U1N8F1_9EURY</name>
<feature type="compositionally biased region" description="Polar residues" evidence="1">
    <location>
        <begin position="65"/>
        <end position="78"/>
    </location>
</feature>
<evidence type="ECO:0000313" key="3">
    <source>
        <dbReference type="Proteomes" id="UP000030649"/>
    </source>
</evidence>
<accession>U1N8F1</accession>
<organism evidence="2 3">
    <name type="scientific">Haloquadratum walsbyi J07HQW1</name>
    <dbReference type="NCBI Taxonomy" id="1238424"/>
    <lineage>
        <taxon>Archaea</taxon>
        <taxon>Methanobacteriati</taxon>
        <taxon>Methanobacteriota</taxon>
        <taxon>Stenosarchaea group</taxon>
        <taxon>Halobacteria</taxon>
        <taxon>Halobacteriales</taxon>
        <taxon>Haloferacaceae</taxon>
        <taxon>Haloquadratum</taxon>
    </lineage>
</organism>
<feature type="region of interest" description="Disordered" evidence="1">
    <location>
        <begin position="1"/>
        <end position="30"/>
    </location>
</feature>
<evidence type="ECO:0000256" key="1">
    <source>
        <dbReference type="SAM" id="MobiDB-lite"/>
    </source>
</evidence>